<dbReference type="SMART" id="SM00530">
    <property type="entry name" value="HTH_XRE"/>
    <property type="match status" value="1"/>
</dbReference>
<dbReference type="SUPFAM" id="SSF47413">
    <property type="entry name" value="lambda repressor-like DNA-binding domains"/>
    <property type="match status" value="1"/>
</dbReference>
<dbReference type="GO" id="GO:0005829">
    <property type="term" value="C:cytosol"/>
    <property type="evidence" value="ECO:0007669"/>
    <property type="project" value="TreeGrafter"/>
</dbReference>
<dbReference type="PANTHER" id="PTHR46797:SF1">
    <property type="entry name" value="METHYLPHOSPHONATE SYNTHASE"/>
    <property type="match status" value="1"/>
</dbReference>
<evidence type="ECO:0000256" key="1">
    <source>
        <dbReference type="ARBA" id="ARBA00023125"/>
    </source>
</evidence>
<dbReference type="EMBL" id="CP031223">
    <property type="protein sequence ID" value="QFF98778.1"/>
    <property type="molecule type" value="Genomic_DNA"/>
</dbReference>
<evidence type="ECO:0000313" key="4">
    <source>
        <dbReference type="Proteomes" id="UP000325517"/>
    </source>
</evidence>
<dbReference type="InterPro" id="IPR050807">
    <property type="entry name" value="TransReg_Diox_bact_type"/>
</dbReference>
<dbReference type="PROSITE" id="PS50943">
    <property type="entry name" value="HTH_CROC1"/>
    <property type="match status" value="1"/>
</dbReference>
<evidence type="ECO:0000259" key="2">
    <source>
        <dbReference type="PROSITE" id="PS50943"/>
    </source>
</evidence>
<protein>
    <submittedName>
        <fullName evidence="3">XRE family transcriptional regulator</fullName>
    </submittedName>
</protein>
<dbReference type="Proteomes" id="UP000325517">
    <property type="component" value="Chromosome"/>
</dbReference>
<gene>
    <name evidence="3" type="ORF">PB01_08005</name>
</gene>
<dbReference type="OrthoDB" id="9812960at2"/>
<evidence type="ECO:0000313" key="3">
    <source>
        <dbReference type="EMBL" id="QFF98778.1"/>
    </source>
</evidence>
<accession>A0A5J6SLN1</accession>
<dbReference type="KEGG" id="psyo:PB01_08005"/>
<dbReference type="GO" id="GO:0003677">
    <property type="term" value="F:DNA binding"/>
    <property type="evidence" value="ECO:0007669"/>
    <property type="project" value="UniProtKB-KW"/>
</dbReference>
<organism evidence="3 4">
    <name type="scientific">Psychrobacillus glaciei</name>
    <dbReference type="NCBI Taxonomy" id="2283160"/>
    <lineage>
        <taxon>Bacteria</taxon>
        <taxon>Bacillati</taxon>
        <taxon>Bacillota</taxon>
        <taxon>Bacilli</taxon>
        <taxon>Bacillales</taxon>
        <taxon>Bacillaceae</taxon>
        <taxon>Psychrobacillus</taxon>
    </lineage>
</organism>
<dbReference type="GO" id="GO:0003700">
    <property type="term" value="F:DNA-binding transcription factor activity"/>
    <property type="evidence" value="ECO:0007669"/>
    <property type="project" value="TreeGrafter"/>
</dbReference>
<dbReference type="Gene3D" id="1.10.260.40">
    <property type="entry name" value="lambda repressor-like DNA-binding domains"/>
    <property type="match status" value="1"/>
</dbReference>
<feature type="domain" description="HTH cro/C1-type" evidence="2">
    <location>
        <begin position="13"/>
        <end position="67"/>
    </location>
</feature>
<dbReference type="RefSeq" id="WP_151699714.1">
    <property type="nucleotide sequence ID" value="NZ_CP031223.1"/>
</dbReference>
<dbReference type="CDD" id="cd00093">
    <property type="entry name" value="HTH_XRE"/>
    <property type="match status" value="1"/>
</dbReference>
<dbReference type="AlphaFoldDB" id="A0A5J6SLN1"/>
<dbReference type="PANTHER" id="PTHR46797">
    <property type="entry name" value="HTH-TYPE TRANSCRIPTIONAL REGULATOR"/>
    <property type="match status" value="1"/>
</dbReference>
<reference evidence="3 4" key="1">
    <citation type="submission" date="2018-07" db="EMBL/GenBank/DDBJ databases">
        <title>Complete genome sequence of Psychrobacillus sp. PB01, isolated from iceberg, and comparative genome analysis of Psychrobacillus strains.</title>
        <authorList>
            <person name="Lee P.C."/>
        </authorList>
    </citation>
    <scope>NUCLEOTIDE SEQUENCE [LARGE SCALE GENOMIC DNA]</scope>
    <source>
        <strain evidence="3 4">PB01</strain>
    </source>
</reference>
<keyword evidence="1" id="KW-0238">DNA-binding</keyword>
<dbReference type="Pfam" id="PF01381">
    <property type="entry name" value="HTH_3"/>
    <property type="match status" value="1"/>
</dbReference>
<dbReference type="InterPro" id="IPR001387">
    <property type="entry name" value="Cro/C1-type_HTH"/>
</dbReference>
<sequence>MKNNVPENIGDYIRRIRNEKGISINELVKQSGVSKGYISQIENGHFKPSADVLGKLSKSLRADFFELMVKAGYMTKESKENGLDENFITTMIKQLSFNDKKEFILDFICNSDRKYISRSNDLVKLRKESIEEISKIGDIKTLEEDTITDFLIENFYTFGSIGDYLKLLRLHRGISIDEMAHDLDVDKDEYLKNENSLIQGYPLLTEKSEQIGFLLNVGELVSWYSKQQVSKMQREGLVKTVKSFSNGILMKEDRKEKKWTFCIDYLMDNETKISLDHSNDDSQIWEKVSNNFFSIENLLFINKNISINNRLLTEKEKQKALQILQLVFNDSENNS</sequence>
<proteinExistence type="predicted"/>
<name>A0A5J6SLN1_9BACI</name>
<keyword evidence="4" id="KW-1185">Reference proteome</keyword>
<dbReference type="InterPro" id="IPR010982">
    <property type="entry name" value="Lambda_DNA-bd_dom_sf"/>
</dbReference>